<gene>
    <name evidence="2" type="ORF">PPROV_000454800</name>
</gene>
<feature type="region of interest" description="Disordered" evidence="1">
    <location>
        <begin position="1"/>
        <end position="20"/>
    </location>
</feature>
<dbReference type="InterPro" id="IPR029063">
    <property type="entry name" value="SAM-dependent_MTases_sf"/>
</dbReference>
<proteinExistence type="predicted"/>
<dbReference type="PANTHER" id="PTHR14614">
    <property type="entry name" value="HEPATOCELLULAR CARCINOMA-ASSOCIATED ANTIGEN"/>
    <property type="match status" value="1"/>
</dbReference>
<dbReference type="EMBL" id="BNJQ01000011">
    <property type="protein sequence ID" value="GHP05799.1"/>
    <property type="molecule type" value="Genomic_DNA"/>
</dbReference>
<evidence type="ECO:0000313" key="3">
    <source>
        <dbReference type="Proteomes" id="UP000660262"/>
    </source>
</evidence>
<protein>
    <recommendedName>
        <fullName evidence="4">Calmodulin-lysine N-methyltransferase</fullName>
    </recommendedName>
</protein>
<organism evidence="2 3">
    <name type="scientific">Pycnococcus provasolii</name>
    <dbReference type="NCBI Taxonomy" id="41880"/>
    <lineage>
        <taxon>Eukaryota</taxon>
        <taxon>Viridiplantae</taxon>
        <taxon>Chlorophyta</taxon>
        <taxon>Pseudoscourfieldiophyceae</taxon>
        <taxon>Pseudoscourfieldiales</taxon>
        <taxon>Pycnococcaceae</taxon>
        <taxon>Pycnococcus</taxon>
    </lineage>
</organism>
<evidence type="ECO:0000256" key="1">
    <source>
        <dbReference type="SAM" id="MobiDB-lite"/>
    </source>
</evidence>
<feature type="compositionally biased region" description="Polar residues" evidence="1">
    <location>
        <begin position="1"/>
        <end position="13"/>
    </location>
</feature>
<dbReference type="AlphaFoldDB" id="A0A830HKH6"/>
<name>A0A830HKH6_9CHLO</name>
<sequence length="384" mass="41773">MSSSVLLTRNTSARPPHTQKHLLRLPPRRNAPCHKCHAKTSNAPTSWELAHPFSDHLPVLAKPHLAVALPNARGVVRVVCPEDVEVVEAMYQALDQARLRDATWGEPWPAAIAAAAACADRLECWNGQVTSPRVCELGCGLGIPSLAAASALSSSRRGGTVLACDWEPRALWCVAQSAAIARHHVVNAPREVDDCKLPEVNWVDDVFVAKEEETSIACPEQPQDIVAGGVDTAPTSSNAEVEVQLEALNWFDDDAVNAKHAKHSFDMVVATDVLYQPAFADAVSRCCVARLRHGSDACAEGAGVLLADATRRRGKEGIRDTFHDRLMAHDEQQAAEAEASGGEYRRLHLISEWTTSVTMDAPFADSNDGGVHDVTLRWYARRRQ</sequence>
<keyword evidence="3" id="KW-1185">Reference proteome</keyword>
<evidence type="ECO:0008006" key="4">
    <source>
        <dbReference type="Google" id="ProtNLM"/>
    </source>
</evidence>
<dbReference type="Gene3D" id="3.40.50.150">
    <property type="entry name" value="Vaccinia Virus protein VP39"/>
    <property type="match status" value="1"/>
</dbReference>
<dbReference type="SUPFAM" id="SSF53335">
    <property type="entry name" value="S-adenosyl-L-methionine-dependent methyltransferases"/>
    <property type="match status" value="1"/>
</dbReference>
<evidence type="ECO:0000313" key="2">
    <source>
        <dbReference type="EMBL" id="GHP05799.1"/>
    </source>
</evidence>
<reference evidence="2" key="1">
    <citation type="submission" date="2020-10" db="EMBL/GenBank/DDBJ databases">
        <title>Unveiling of a novel bifunctional photoreceptor, Dualchrome1, isolated from a cosmopolitan green alga.</title>
        <authorList>
            <person name="Suzuki S."/>
            <person name="Kawachi M."/>
        </authorList>
    </citation>
    <scope>NUCLEOTIDE SEQUENCE</scope>
    <source>
        <strain evidence="2">NIES 2893</strain>
    </source>
</reference>
<comment type="caution">
    <text evidence="2">The sequence shown here is derived from an EMBL/GenBank/DDBJ whole genome shotgun (WGS) entry which is preliminary data.</text>
</comment>
<dbReference type="Proteomes" id="UP000660262">
    <property type="component" value="Unassembled WGS sequence"/>
</dbReference>
<dbReference type="InterPro" id="IPR019410">
    <property type="entry name" value="Methyltransf_16"/>
</dbReference>
<accession>A0A830HKH6</accession>